<feature type="coiled-coil region" evidence="1">
    <location>
        <begin position="144"/>
        <end position="178"/>
    </location>
</feature>
<evidence type="ECO:0008006" key="4">
    <source>
        <dbReference type="Google" id="ProtNLM"/>
    </source>
</evidence>
<dbReference type="AlphaFoldDB" id="I1C7Y9"/>
<sequence>MQDIKAKIDNYGSPLPHKHTGINTGLAKLDVFVSIETLRSYVDQRAFKSYRAAHKPRLTARHRKSRPHWAKEHNNWAKDQWRNVAADTSSEGDGGTMVWGCFWGGGFGPLETIDTDSWKEIHQIRGVEYWSAQSPDLNPIEHVWNALERQIERKKLSVKNLQQLKVALQKEWARLDHELADPLVQSMKRRYEAIIKNKSDATEH</sequence>
<dbReference type="STRING" id="246409.I1C7Y9"/>
<dbReference type="Proteomes" id="UP000009138">
    <property type="component" value="Unassembled WGS sequence"/>
</dbReference>
<evidence type="ECO:0000256" key="1">
    <source>
        <dbReference type="SAM" id="Coils"/>
    </source>
</evidence>
<dbReference type="GeneID" id="93616245"/>
<dbReference type="GO" id="GO:0003676">
    <property type="term" value="F:nucleic acid binding"/>
    <property type="evidence" value="ECO:0007669"/>
    <property type="project" value="InterPro"/>
</dbReference>
<gene>
    <name evidence="2" type="ORF">RO3G_09279</name>
</gene>
<dbReference type="Gene3D" id="3.30.420.10">
    <property type="entry name" value="Ribonuclease H-like superfamily/Ribonuclease H"/>
    <property type="match status" value="2"/>
</dbReference>
<keyword evidence="3" id="KW-1185">Reference proteome</keyword>
<dbReference type="VEuPathDB" id="FungiDB:RO3G_09279"/>
<dbReference type="EMBL" id="CH476738">
    <property type="protein sequence ID" value="EIE84569.1"/>
    <property type="molecule type" value="Genomic_DNA"/>
</dbReference>
<name>I1C7Y9_RHIO9</name>
<dbReference type="RefSeq" id="XP_067519965.1">
    <property type="nucleotide sequence ID" value="XM_067663864.1"/>
</dbReference>
<accession>I1C7Y9</accession>
<dbReference type="InterPro" id="IPR036397">
    <property type="entry name" value="RNaseH_sf"/>
</dbReference>
<proteinExistence type="predicted"/>
<organism evidence="2 3">
    <name type="scientific">Rhizopus delemar (strain RA 99-880 / ATCC MYA-4621 / FGSC 9543 / NRRL 43880)</name>
    <name type="common">Mucormycosis agent</name>
    <name type="synonym">Rhizopus arrhizus var. delemar</name>
    <dbReference type="NCBI Taxonomy" id="246409"/>
    <lineage>
        <taxon>Eukaryota</taxon>
        <taxon>Fungi</taxon>
        <taxon>Fungi incertae sedis</taxon>
        <taxon>Mucoromycota</taxon>
        <taxon>Mucoromycotina</taxon>
        <taxon>Mucoromycetes</taxon>
        <taxon>Mucorales</taxon>
        <taxon>Mucorineae</taxon>
        <taxon>Rhizopodaceae</taxon>
        <taxon>Rhizopus</taxon>
    </lineage>
</organism>
<evidence type="ECO:0000313" key="2">
    <source>
        <dbReference type="EMBL" id="EIE84569.1"/>
    </source>
</evidence>
<protein>
    <recommendedName>
        <fullName evidence="4">Tc1-like transposase DDE domain-containing protein</fullName>
    </recommendedName>
</protein>
<reference evidence="2 3" key="1">
    <citation type="journal article" date="2009" name="PLoS Genet.">
        <title>Genomic analysis of the basal lineage fungus Rhizopus oryzae reveals a whole-genome duplication.</title>
        <authorList>
            <person name="Ma L.-J."/>
            <person name="Ibrahim A.S."/>
            <person name="Skory C."/>
            <person name="Grabherr M.G."/>
            <person name="Burger G."/>
            <person name="Butler M."/>
            <person name="Elias M."/>
            <person name="Idnurm A."/>
            <person name="Lang B.F."/>
            <person name="Sone T."/>
            <person name="Abe A."/>
            <person name="Calvo S.E."/>
            <person name="Corrochano L.M."/>
            <person name="Engels R."/>
            <person name="Fu J."/>
            <person name="Hansberg W."/>
            <person name="Kim J.-M."/>
            <person name="Kodira C.D."/>
            <person name="Koehrsen M.J."/>
            <person name="Liu B."/>
            <person name="Miranda-Saavedra D."/>
            <person name="O'Leary S."/>
            <person name="Ortiz-Castellanos L."/>
            <person name="Poulter R."/>
            <person name="Rodriguez-Romero J."/>
            <person name="Ruiz-Herrera J."/>
            <person name="Shen Y.-Q."/>
            <person name="Zeng Q."/>
            <person name="Galagan J."/>
            <person name="Birren B.W."/>
            <person name="Cuomo C.A."/>
            <person name="Wickes B.L."/>
        </authorList>
    </citation>
    <scope>NUCLEOTIDE SEQUENCE [LARGE SCALE GENOMIC DNA]</scope>
    <source>
        <strain evidence="3">RA 99-880 / ATCC MYA-4621 / FGSC 9543 / NRRL 43880</strain>
    </source>
</reference>
<keyword evidence="1" id="KW-0175">Coiled coil</keyword>
<evidence type="ECO:0000313" key="3">
    <source>
        <dbReference type="Proteomes" id="UP000009138"/>
    </source>
</evidence>
<dbReference type="InParanoid" id="I1C7Y9"/>